<reference evidence="1" key="1">
    <citation type="journal article" date="2015" name="Nature">
        <title>Complex archaea that bridge the gap between prokaryotes and eukaryotes.</title>
        <authorList>
            <person name="Spang A."/>
            <person name="Saw J.H."/>
            <person name="Jorgensen S.L."/>
            <person name="Zaremba-Niedzwiedzka K."/>
            <person name="Martijn J."/>
            <person name="Lind A.E."/>
            <person name="van Eijk R."/>
            <person name="Schleper C."/>
            <person name="Guy L."/>
            <person name="Ettema T.J."/>
        </authorList>
    </citation>
    <scope>NUCLEOTIDE SEQUENCE</scope>
</reference>
<organism evidence="1">
    <name type="scientific">marine sediment metagenome</name>
    <dbReference type="NCBI Taxonomy" id="412755"/>
    <lineage>
        <taxon>unclassified sequences</taxon>
        <taxon>metagenomes</taxon>
        <taxon>ecological metagenomes</taxon>
    </lineage>
</organism>
<gene>
    <name evidence="1" type="ORF">LCGC14_0979800</name>
</gene>
<protein>
    <submittedName>
        <fullName evidence="1">Uncharacterized protein</fullName>
    </submittedName>
</protein>
<comment type="caution">
    <text evidence="1">The sequence shown here is derived from an EMBL/GenBank/DDBJ whole genome shotgun (WGS) entry which is preliminary data.</text>
</comment>
<sequence length="145" mass="14967">MGPRLTRGGALSRHVRLSKTFANTSGNGAVGDVTIFTVTGRVWLLGFTAFCTDGLTEGGATATVQVGTAAVDGAIIPVVNAVDIDTNEWWTDGTPVAELDQMDAAQVDVLVSSNIVVKVTTQGVTGGTILFDAWFIPITDNGALA</sequence>
<name>A0A0F9NDK2_9ZZZZ</name>
<dbReference type="EMBL" id="LAZR01003652">
    <property type="protein sequence ID" value="KKN16054.1"/>
    <property type="molecule type" value="Genomic_DNA"/>
</dbReference>
<proteinExistence type="predicted"/>
<dbReference type="AlphaFoldDB" id="A0A0F9NDK2"/>
<evidence type="ECO:0000313" key="1">
    <source>
        <dbReference type="EMBL" id="KKN16054.1"/>
    </source>
</evidence>
<accession>A0A0F9NDK2</accession>